<comment type="caution">
    <text evidence="2">The sequence shown here is derived from an EMBL/GenBank/DDBJ whole genome shotgun (WGS) entry which is preliminary data.</text>
</comment>
<evidence type="ECO:0000313" key="2">
    <source>
        <dbReference type="EMBL" id="MFD2639017.1"/>
    </source>
</evidence>
<reference evidence="3" key="1">
    <citation type="journal article" date="2019" name="Int. J. Syst. Evol. Microbiol.">
        <title>The Global Catalogue of Microorganisms (GCM) 10K type strain sequencing project: providing services to taxonomists for standard genome sequencing and annotation.</title>
        <authorList>
            <consortium name="The Broad Institute Genomics Platform"/>
            <consortium name="The Broad Institute Genome Sequencing Center for Infectious Disease"/>
            <person name="Wu L."/>
            <person name="Ma J."/>
        </authorList>
    </citation>
    <scope>NUCLEOTIDE SEQUENCE [LARGE SCALE GENOMIC DNA]</scope>
    <source>
        <strain evidence="3">TISTR 1571</strain>
    </source>
</reference>
<dbReference type="InterPro" id="IPR036281">
    <property type="entry name" value="SinR/SinI_dimer_dom_sf"/>
</dbReference>
<evidence type="ECO:0000313" key="3">
    <source>
        <dbReference type="Proteomes" id="UP001597452"/>
    </source>
</evidence>
<dbReference type="Proteomes" id="UP001597452">
    <property type="component" value="Unassembled WGS sequence"/>
</dbReference>
<dbReference type="SUPFAM" id="SSF47406">
    <property type="entry name" value="SinR repressor dimerisation domain-like"/>
    <property type="match status" value="1"/>
</dbReference>
<dbReference type="RefSeq" id="WP_279401247.1">
    <property type="nucleotide sequence ID" value="NZ_JBHUMZ010000021.1"/>
</dbReference>
<dbReference type="InterPro" id="IPR010981">
    <property type="entry name" value="SinR/SinI_dimer_dom"/>
</dbReference>
<name>A0ABW5QB65_9BACI</name>
<sequence>MVTMTHYQKATEKQLDREWVLLMKKAKEMGISKREIRKFIDVERPSI</sequence>
<gene>
    <name evidence="2" type="ORF">ACFSW4_09100</name>
</gene>
<feature type="domain" description="Sin" evidence="1">
    <location>
        <begin position="6"/>
        <end position="44"/>
    </location>
</feature>
<protein>
    <submittedName>
        <fullName evidence="2">Anti-repressor SinI family protein</fullName>
    </submittedName>
</protein>
<accession>A0ABW5QB65</accession>
<dbReference type="Pfam" id="PF08671">
    <property type="entry name" value="SinI"/>
    <property type="match status" value="1"/>
</dbReference>
<dbReference type="PROSITE" id="PS51500">
    <property type="entry name" value="SIN"/>
    <property type="match status" value="1"/>
</dbReference>
<keyword evidence="3" id="KW-1185">Reference proteome</keyword>
<evidence type="ECO:0000259" key="1">
    <source>
        <dbReference type="PROSITE" id="PS51500"/>
    </source>
</evidence>
<dbReference type="EMBL" id="JBHUMZ010000021">
    <property type="protein sequence ID" value="MFD2639017.1"/>
    <property type="molecule type" value="Genomic_DNA"/>
</dbReference>
<proteinExistence type="predicted"/>
<organism evidence="2 3">
    <name type="scientific">Piscibacillus salipiscarius</name>
    <dbReference type="NCBI Taxonomy" id="299480"/>
    <lineage>
        <taxon>Bacteria</taxon>
        <taxon>Bacillati</taxon>
        <taxon>Bacillota</taxon>
        <taxon>Bacilli</taxon>
        <taxon>Bacillales</taxon>
        <taxon>Bacillaceae</taxon>
        <taxon>Piscibacillus</taxon>
    </lineage>
</organism>